<feature type="transmembrane region" description="Helical" evidence="1">
    <location>
        <begin position="329"/>
        <end position="347"/>
    </location>
</feature>
<dbReference type="Proteomes" id="UP000778523">
    <property type="component" value="Unassembled WGS sequence"/>
</dbReference>
<evidence type="ECO:0008006" key="4">
    <source>
        <dbReference type="Google" id="ProtNLM"/>
    </source>
</evidence>
<name>A0ABX2IJC3_9RHOO</name>
<organism evidence="2 3">
    <name type="scientific">Uliginosibacterium aquaticum</name>
    <dbReference type="NCBI Taxonomy" id="2731212"/>
    <lineage>
        <taxon>Bacteria</taxon>
        <taxon>Pseudomonadati</taxon>
        <taxon>Pseudomonadota</taxon>
        <taxon>Betaproteobacteria</taxon>
        <taxon>Rhodocyclales</taxon>
        <taxon>Zoogloeaceae</taxon>
        <taxon>Uliginosibacterium</taxon>
    </lineage>
</organism>
<keyword evidence="1" id="KW-1133">Transmembrane helix</keyword>
<evidence type="ECO:0000313" key="2">
    <source>
        <dbReference type="EMBL" id="NSL56901.1"/>
    </source>
</evidence>
<proteinExistence type="predicted"/>
<keyword evidence="1" id="KW-0472">Membrane</keyword>
<dbReference type="EMBL" id="JABCSC020000006">
    <property type="protein sequence ID" value="NSL56901.1"/>
    <property type="molecule type" value="Genomic_DNA"/>
</dbReference>
<comment type="caution">
    <text evidence="2">The sequence shown here is derived from an EMBL/GenBank/DDBJ whole genome shotgun (WGS) entry which is preliminary data.</text>
</comment>
<sequence length="348" mass="37702">MYRIEFNGVLLPGFDPQIVRMDVAVRLRLQEKQVDRLFTGKTVVLKKAVAEASSQAYLTELRGMGLDARLVPLAQEEAPRKDGSEFKAVFWGRLLPGFERTAVMAAAAKRLRVSPAQLMQMFSGSKVVLKRGITGDQGSRLVVGLALIGMQIELEMEQAAPEAAAALEAQTPASEGEDDPQFGALLRTACDLSGTAFSGYDVSSNVAHEEPAEEMPVPVMPPPPARRGTEGYASANQDGYLNCPRCGLYQPQAAQCTKCGVELPARRPYGGRQPVFHDAAPTTLVTPAEAARPYLSPQERPRAKGPSLHTLMEEQELQEEETPARRARLPLLIAAAVVVAALAWGLMR</sequence>
<keyword evidence="3" id="KW-1185">Reference proteome</keyword>
<accession>A0ABX2IJC3</accession>
<dbReference type="RefSeq" id="WP_170023186.1">
    <property type="nucleotide sequence ID" value="NZ_JABCSC020000006.1"/>
</dbReference>
<gene>
    <name evidence="2" type="ORF">HJ583_017860</name>
</gene>
<evidence type="ECO:0000313" key="3">
    <source>
        <dbReference type="Proteomes" id="UP000778523"/>
    </source>
</evidence>
<evidence type="ECO:0000256" key="1">
    <source>
        <dbReference type="SAM" id="Phobius"/>
    </source>
</evidence>
<reference evidence="2 3" key="1">
    <citation type="submission" date="2020-06" db="EMBL/GenBank/DDBJ databases">
        <title>Draft genome of Uliginosibacterium sp. IMCC34675.</title>
        <authorList>
            <person name="Song J."/>
        </authorList>
    </citation>
    <scope>NUCLEOTIDE SEQUENCE [LARGE SCALE GENOMIC DNA]</scope>
    <source>
        <strain evidence="2 3">IMCC34675</strain>
    </source>
</reference>
<keyword evidence="1" id="KW-0812">Transmembrane</keyword>
<protein>
    <recommendedName>
        <fullName evidence="4">Zinc ribbon domain-containing protein</fullName>
    </recommendedName>
</protein>